<keyword evidence="4" id="KW-0539">Nucleus</keyword>
<organism evidence="6 7">
    <name type="scientific">Rhynchospora pubera</name>
    <dbReference type="NCBI Taxonomy" id="906938"/>
    <lineage>
        <taxon>Eukaryota</taxon>
        <taxon>Viridiplantae</taxon>
        <taxon>Streptophyta</taxon>
        <taxon>Embryophyta</taxon>
        <taxon>Tracheophyta</taxon>
        <taxon>Spermatophyta</taxon>
        <taxon>Magnoliopsida</taxon>
        <taxon>Liliopsida</taxon>
        <taxon>Poales</taxon>
        <taxon>Cyperaceae</taxon>
        <taxon>Cyperoideae</taxon>
        <taxon>Rhynchosporeae</taxon>
        <taxon>Rhynchospora</taxon>
    </lineage>
</organism>
<keyword evidence="1" id="KW-0805">Transcription regulation</keyword>
<dbReference type="EMBL" id="JAMFTS010000004">
    <property type="protein sequence ID" value="KAJ4762068.1"/>
    <property type="molecule type" value="Genomic_DNA"/>
</dbReference>
<evidence type="ECO:0000256" key="2">
    <source>
        <dbReference type="ARBA" id="ARBA00023125"/>
    </source>
</evidence>
<keyword evidence="3" id="KW-0804">Transcription</keyword>
<proteinExistence type="predicted"/>
<name>A0AAV8D727_9POAL</name>
<gene>
    <name evidence="6" type="ORF">LUZ62_072443</name>
</gene>
<evidence type="ECO:0000256" key="3">
    <source>
        <dbReference type="ARBA" id="ARBA00023163"/>
    </source>
</evidence>
<dbReference type="InterPro" id="IPR036093">
    <property type="entry name" value="NAC_dom_sf"/>
</dbReference>
<sequence length="191" mass="22588">MVGVLVPYLIVEGNVVSFPLGYRFDPSDEELVMQYLSKKVLSLPMLPFPDFVMPVVQFRHADPWDLQGGEDEVEKFFYTQEEPELMQRGIRMKRVSNTGVWRERGEKTILSPDHSDVIAMKRTYRFERTRVRLVPNRPHATWTMHEYRLIRTYAQEEVHLFEFLKHLGNQKMKAPKVAMHCQSLCEMLRCI</sequence>
<evidence type="ECO:0000313" key="7">
    <source>
        <dbReference type="Proteomes" id="UP001140206"/>
    </source>
</evidence>
<dbReference type="AlphaFoldDB" id="A0AAV8D727"/>
<dbReference type="SUPFAM" id="SSF101941">
    <property type="entry name" value="NAC domain"/>
    <property type="match status" value="1"/>
</dbReference>
<accession>A0AAV8D727</accession>
<dbReference type="PROSITE" id="PS51005">
    <property type="entry name" value="NAC"/>
    <property type="match status" value="1"/>
</dbReference>
<dbReference type="Proteomes" id="UP001140206">
    <property type="component" value="Chromosome 4"/>
</dbReference>
<dbReference type="GO" id="GO:0003677">
    <property type="term" value="F:DNA binding"/>
    <property type="evidence" value="ECO:0007669"/>
    <property type="project" value="UniProtKB-KW"/>
</dbReference>
<dbReference type="PANTHER" id="PTHR31719">
    <property type="entry name" value="NAC TRANSCRIPTION FACTOR 56"/>
    <property type="match status" value="1"/>
</dbReference>
<dbReference type="InterPro" id="IPR003441">
    <property type="entry name" value="NAC-dom"/>
</dbReference>
<feature type="domain" description="NAC" evidence="5">
    <location>
        <begin position="18"/>
        <end position="166"/>
    </location>
</feature>
<dbReference type="Pfam" id="PF02365">
    <property type="entry name" value="NAM"/>
    <property type="match status" value="1"/>
</dbReference>
<keyword evidence="2" id="KW-0238">DNA-binding</keyword>
<dbReference type="GO" id="GO:0006355">
    <property type="term" value="P:regulation of DNA-templated transcription"/>
    <property type="evidence" value="ECO:0007669"/>
    <property type="project" value="InterPro"/>
</dbReference>
<evidence type="ECO:0000256" key="4">
    <source>
        <dbReference type="ARBA" id="ARBA00023242"/>
    </source>
</evidence>
<evidence type="ECO:0000259" key="5">
    <source>
        <dbReference type="PROSITE" id="PS51005"/>
    </source>
</evidence>
<protein>
    <submittedName>
        <fullName evidence="6">NAC domain protein</fullName>
    </submittedName>
</protein>
<dbReference type="PANTHER" id="PTHR31719:SF130">
    <property type="entry name" value="NAC DOMAIN-CONTAINING PROTEIN 18"/>
    <property type="match status" value="1"/>
</dbReference>
<reference evidence="6" key="1">
    <citation type="submission" date="2022-08" db="EMBL/GenBank/DDBJ databases">
        <authorList>
            <person name="Marques A."/>
        </authorList>
    </citation>
    <scope>NUCLEOTIDE SEQUENCE</scope>
    <source>
        <strain evidence="6">RhyPub2mFocal</strain>
        <tissue evidence="6">Leaves</tissue>
    </source>
</reference>
<comment type="caution">
    <text evidence="6">The sequence shown here is derived from an EMBL/GenBank/DDBJ whole genome shotgun (WGS) entry which is preliminary data.</text>
</comment>
<evidence type="ECO:0000313" key="6">
    <source>
        <dbReference type="EMBL" id="KAJ4762068.1"/>
    </source>
</evidence>
<keyword evidence="7" id="KW-1185">Reference proteome</keyword>
<dbReference type="Gene3D" id="2.170.150.80">
    <property type="entry name" value="NAC domain"/>
    <property type="match status" value="1"/>
</dbReference>
<evidence type="ECO:0000256" key="1">
    <source>
        <dbReference type="ARBA" id="ARBA00023015"/>
    </source>
</evidence>